<evidence type="ECO:0000256" key="7">
    <source>
        <dbReference type="PROSITE-ProRule" id="PRU00076"/>
    </source>
</evidence>
<evidence type="ECO:0000256" key="5">
    <source>
        <dbReference type="ARBA" id="ARBA00023157"/>
    </source>
</evidence>
<feature type="domain" description="EGF-like" evidence="8">
    <location>
        <begin position="75"/>
        <end position="115"/>
    </location>
</feature>
<keyword evidence="6" id="KW-0325">Glycoprotein</keyword>
<sequence length="235" mass="26338">MMHVELLILPYSVVKMVMKEIRVGVSVLTETEFFLLNKKFFRHFSKLERIKLVTQTSRPTLITVNVQLIIFILTDIDECATKTHNCNLKANCTNTNGSFECVCKEGYTGDGKSCSDINECSGKTHNCHLNASCTNTKGSYRCVCKEGYTGDGKSCSDIDECSDNSHDCDLLATCINTNGSFKCDCNEGYNGDGKSCSDRRGANFYRQVFTAVYINWQSMRCLLPLSQFYFHDATA</sequence>
<dbReference type="InterPro" id="IPR018097">
    <property type="entry name" value="EGF_Ca-bd_CS"/>
</dbReference>
<dbReference type="PROSITE" id="PS01186">
    <property type="entry name" value="EGF_2"/>
    <property type="match status" value="3"/>
</dbReference>
<evidence type="ECO:0000256" key="6">
    <source>
        <dbReference type="ARBA" id="ARBA00023180"/>
    </source>
</evidence>
<gene>
    <name evidence="9" type="ORF">pdam_00016031</name>
</gene>
<dbReference type="InterPro" id="IPR049883">
    <property type="entry name" value="NOTCH1_EGF-like"/>
</dbReference>
<keyword evidence="10" id="KW-1185">Reference proteome</keyword>
<evidence type="ECO:0000313" key="10">
    <source>
        <dbReference type="Proteomes" id="UP000275408"/>
    </source>
</evidence>
<dbReference type="SMART" id="SM00179">
    <property type="entry name" value="EGF_CA"/>
    <property type="match status" value="3"/>
</dbReference>
<evidence type="ECO:0000256" key="2">
    <source>
        <dbReference type="ARBA" id="ARBA00022729"/>
    </source>
</evidence>
<keyword evidence="1 7" id="KW-0245">EGF-like domain</keyword>
<dbReference type="EMBL" id="RCHS01000659">
    <property type="protein sequence ID" value="RMX57362.1"/>
    <property type="molecule type" value="Genomic_DNA"/>
</dbReference>
<dbReference type="PANTHER" id="PTHR24039">
    <property type="entry name" value="FIBRILLIN-RELATED"/>
    <property type="match status" value="1"/>
</dbReference>
<dbReference type="InterPro" id="IPR024731">
    <property type="entry name" value="NELL2-like_EGF"/>
</dbReference>
<keyword evidence="3" id="KW-0677">Repeat</keyword>
<dbReference type="InterPro" id="IPR009030">
    <property type="entry name" value="Growth_fac_rcpt_cys_sf"/>
</dbReference>
<proteinExistence type="predicted"/>
<comment type="caution">
    <text evidence="7">Lacks conserved residue(s) required for the propagation of feature annotation.</text>
</comment>
<keyword evidence="5" id="KW-1015">Disulfide bond</keyword>
<feature type="domain" description="EGF-like" evidence="8">
    <location>
        <begin position="116"/>
        <end position="156"/>
    </location>
</feature>
<dbReference type="SMART" id="SM00181">
    <property type="entry name" value="EGF"/>
    <property type="match status" value="3"/>
</dbReference>
<reference evidence="9 10" key="1">
    <citation type="journal article" date="2018" name="Sci. Rep.">
        <title>Comparative analysis of the Pocillopora damicornis genome highlights role of immune system in coral evolution.</title>
        <authorList>
            <person name="Cunning R."/>
            <person name="Bay R.A."/>
            <person name="Gillette P."/>
            <person name="Baker A.C."/>
            <person name="Traylor-Knowles N."/>
        </authorList>
    </citation>
    <scope>NUCLEOTIDE SEQUENCE [LARGE SCALE GENOMIC DNA]</scope>
    <source>
        <strain evidence="9">RSMAS</strain>
        <tissue evidence="9">Whole animal</tissue>
    </source>
</reference>
<evidence type="ECO:0000259" key="8">
    <source>
        <dbReference type="PROSITE" id="PS50026"/>
    </source>
</evidence>
<dbReference type="STRING" id="46731.A0A3M6UUL6"/>
<dbReference type="OrthoDB" id="5948045at2759"/>
<dbReference type="CDD" id="cd00054">
    <property type="entry name" value="EGF_CA"/>
    <property type="match status" value="3"/>
</dbReference>
<keyword evidence="4" id="KW-0106">Calcium</keyword>
<dbReference type="InterPro" id="IPR000152">
    <property type="entry name" value="EGF-type_Asp/Asn_hydroxyl_site"/>
</dbReference>
<keyword evidence="2" id="KW-0732">Signal</keyword>
<dbReference type="Proteomes" id="UP000275408">
    <property type="component" value="Unassembled WGS sequence"/>
</dbReference>
<dbReference type="Pfam" id="PF12947">
    <property type="entry name" value="EGF_3"/>
    <property type="match status" value="2"/>
</dbReference>
<protein>
    <recommendedName>
        <fullName evidence="8">EGF-like domain-containing protein</fullName>
    </recommendedName>
</protein>
<evidence type="ECO:0000256" key="1">
    <source>
        <dbReference type="ARBA" id="ARBA00022536"/>
    </source>
</evidence>
<evidence type="ECO:0000256" key="4">
    <source>
        <dbReference type="ARBA" id="ARBA00022837"/>
    </source>
</evidence>
<dbReference type="Pfam" id="PF07645">
    <property type="entry name" value="EGF_CA"/>
    <property type="match status" value="1"/>
</dbReference>
<dbReference type="InterPro" id="IPR000742">
    <property type="entry name" value="EGF"/>
</dbReference>
<organism evidence="9 10">
    <name type="scientific">Pocillopora damicornis</name>
    <name type="common">Cauliflower coral</name>
    <name type="synonym">Millepora damicornis</name>
    <dbReference type="NCBI Taxonomy" id="46731"/>
    <lineage>
        <taxon>Eukaryota</taxon>
        <taxon>Metazoa</taxon>
        <taxon>Cnidaria</taxon>
        <taxon>Anthozoa</taxon>
        <taxon>Hexacorallia</taxon>
        <taxon>Scleractinia</taxon>
        <taxon>Astrocoeniina</taxon>
        <taxon>Pocilloporidae</taxon>
        <taxon>Pocillopora</taxon>
    </lineage>
</organism>
<dbReference type="PROSITE" id="PS00010">
    <property type="entry name" value="ASX_HYDROXYL"/>
    <property type="match status" value="3"/>
</dbReference>
<dbReference type="Gene3D" id="2.10.25.10">
    <property type="entry name" value="Laminin"/>
    <property type="match status" value="3"/>
</dbReference>
<dbReference type="SUPFAM" id="SSF57184">
    <property type="entry name" value="Growth factor receptor domain"/>
    <property type="match status" value="1"/>
</dbReference>
<evidence type="ECO:0000313" key="9">
    <source>
        <dbReference type="EMBL" id="RMX57362.1"/>
    </source>
</evidence>
<dbReference type="AlphaFoldDB" id="A0A3M6UUL6"/>
<dbReference type="PANTHER" id="PTHR24039:SF28">
    <property type="entry name" value="EGF-LIKE DOMAIN-CONTAINING PROTEIN"/>
    <property type="match status" value="1"/>
</dbReference>
<dbReference type="InterPro" id="IPR001881">
    <property type="entry name" value="EGF-like_Ca-bd_dom"/>
</dbReference>
<dbReference type="PROSITE" id="PS01187">
    <property type="entry name" value="EGF_CA"/>
    <property type="match status" value="2"/>
</dbReference>
<dbReference type="GO" id="GO:0005509">
    <property type="term" value="F:calcium ion binding"/>
    <property type="evidence" value="ECO:0007669"/>
    <property type="project" value="InterPro"/>
</dbReference>
<dbReference type="PROSITE" id="PS50026">
    <property type="entry name" value="EGF_3"/>
    <property type="match status" value="3"/>
</dbReference>
<feature type="domain" description="EGF-like" evidence="8">
    <location>
        <begin position="157"/>
        <end position="197"/>
    </location>
</feature>
<comment type="caution">
    <text evidence="9">The sequence shown here is derived from an EMBL/GenBank/DDBJ whole genome shotgun (WGS) entry which is preliminary data.</text>
</comment>
<dbReference type="FunFam" id="2.10.25.10:FF:000038">
    <property type="entry name" value="Fibrillin 2"/>
    <property type="match status" value="3"/>
</dbReference>
<evidence type="ECO:0000256" key="3">
    <source>
        <dbReference type="ARBA" id="ARBA00022737"/>
    </source>
</evidence>
<accession>A0A3M6UUL6</accession>
<name>A0A3M6UUL6_POCDA</name>